<dbReference type="PRINTS" id="PR00119">
    <property type="entry name" value="CATATPASE"/>
</dbReference>
<dbReference type="InterPro" id="IPR008250">
    <property type="entry name" value="ATPase_P-typ_transduc_dom_A_sf"/>
</dbReference>
<sequence length="770" mass="84507">MTQGLTSAQVAAQLKKYGLNQLPAKGGDSLIKILINQIQNPLSYILIAATVLSYLIGDMLDTLLIFGIWVLNIALGFWQEYKASKEMEALRKLEAPNSRVIRDGKPIEILTSEIVPGDLVVLESGDRIPADGQLTESYSLQVNESILTGESLPVMKSGKLNENLLFFGTTVASGRAKFEVSKTGLDTKFGQIARTLTEIEAEQTPLEKDLFNFSKKVGIGAIAIAAIVFIIRILQGFDIFQMLFVSIALMVAVVPEGLPAVVTIVLALGVRKMYRKKALVRKMIAVESLGATTLIAADKTGTLTKNEMRVSEIKQVSGKENELVKCAVVCNSANLVLKEDGGNFDILGDTTEGALLIWAKEQGMDIDLERSAGKLISETPFSLHTRKMSVIWQQNGKKTLFVKGAPEVIIVESKLSQKERQVWDLAYQKMARKGLRVLAFSKDNKFLGLVGIADEIREEAKEAIRLTKQAGIKVVMVTGDNELTAKAVGESIGLLSSGDEILTGAQLNQLSEEELLQRIGKVKIFARITPEDKYKVVMAYQTLGEVVAVTGDGVNDALALKKADVGVAMGKTGTDVSREASDIVLLDDNILSLVTAVEQGRLIYNNILKVIKFLLTGNLSEILLIGLAVALGLPTPLLPTQILWINFVTDGLPALSLGFDSANSNIMRVPPRANSNLLDWKMIHYILIGGVTLSIICFVFFYFSNMLWGLQDSRAYTFTLMVVLQMILPFIIRRHHSIVSNKWLLLSVMSVLIMQFMILTNPFLKELFKI</sequence>
<evidence type="ECO:0000256" key="7">
    <source>
        <dbReference type="ARBA" id="ARBA00023136"/>
    </source>
</evidence>
<keyword evidence="3" id="KW-0547">Nucleotide-binding</keyword>
<dbReference type="GO" id="GO:0016887">
    <property type="term" value="F:ATP hydrolysis activity"/>
    <property type="evidence" value="ECO:0007669"/>
    <property type="project" value="InterPro"/>
</dbReference>
<dbReference type="InterPro" id="IPR023298">
    <property type="entry name" value="ATPase_P-typ_TM_dom_sf"/>
</dbReference>
<dbReference type="Gene3D" id="1.20.1110.10">
    <property type="entry name" value="Calcium-transporting ATPase, transmembrane domain"/>
    <property type="match status" value="1"/>
</dbReference>
<evidence type="ECO:0000256" key="8">
    <source>
        <dbReference type="SAM" id="Phobius"/>
    </source>
</evidence>
<dbReference type="Gene3D" id="2.70.150.10">
    <property type="entry name" value="Calcium-transporting ATPase, cytoplasmic transduction domain A"/>
    <property type="match status" value="1"/>
</dbReference>
<dbReference type="Pfam" id="PF00122">
    <property type="entry name" value="E1-E2_ATPase"/>
    <property type="match status" value="1"/>
</dbReference>
<evidence type="ECO:0000313" key="11">
    <source>
        <dbReference type="Proteomes" id="UP000177042"/>
    </source>
</evidence>
<dbReference type="AlphaFoldDB" id="A0A1F5JCM4"/>
<feature type="transmembrane region" description="Helical" evidence="8">
    <location>
        <begin position="643"/>
        <end position="662"/>
    </location>
</feature>
<dbReference type="Proteomes" id="UP000177042">
    <property type="component" value="Unassembled WGS sequence"/>
</dbReference>
<comment type="caution">
    <text evidence="10">The sequence shown here is derived from an EMBL/GenBank/DDBJ whole genome shotgun (WGS) entry which is preliminary data.</text>
</comment>
<dbReference type="InterPro" id="IPR023214">
    <property type="entry name" value="HAD_sf"/>
</dbReference>
<dbReference type="SUPFAM" id="SSF81660">
    <property type="entry name" value="Metal cation-transporting ATPase, ATP-binding domain N"/>
    <property type="match status" value="1"/>
</dbReference>
<evidence type="ECO:0000313" key="10">
    <source>
        <dbReference type="EMBL" id="OGE26260.1"/>
    </source>
</evidence>
<protein>
    <recommendedName>
        <fullName evidence="9">Cation-transporting P-type ATPase N-terminal domain-containing protein</fullName>
    </recommendedName>
</protein>
<dbReference type="Pfam" id="PF13246">
    <property type="entry name" value="Cation_ATPase"/>
    <property type="match status" value="1"/>
</dbReference>
<feature type="transmembrane region" description="Helical" evidence="8">
    <location>
        <begin position="63"/>
        <end position="81"/>
    </location>
</feature>
<dbReference type="Gene3D" id="3.40.50.1000">
    <property type="entry name" value="HAD superfamily/HAD-like"/>
    <property type="match status" value="1"/>
</dbReference>
<feature type="transmembrane region" description="Helical" evidence="8">
    <location>
        <begin position="41"/>
        <end position="57"/>
    </location>
</feature>
<name>A0A1F5JCM4_9BACT</name>
<dbReference type="EMBL" id="MFCX01000013">
    <property type="protein sequence ID" value="OGE26260.1"/>
    <property type="molecule type" value="Genomic_DNA"/>
</dbReference>
<dbReference type="InterPro" id="IPR036412">
    <property type="entry name" value="HAD-like_sf"/>
</dbReference>
<dbReference type="Pfam" id="PF00690">
    <property type="entry name" value="Cation_ATPase_N"/>
    <property type="match status" value="1"/>
</dbReference>
<dbReference type="InterPro" id="IPR044492">
    <property type="entry name" value="P_typ_ATPase_HD_dom"/>
</dbReference>
<dbReference type="SUPFAM" id="SSF56784">
    <property type="entry name" value="HAD-like"/>
    <property type="match status" value="1"/>
</dbReference>
<feature type="transmembrane region" description="Helical" evidence="8">
    <location>
        <begin position="744"/>
        <end position="764"/>
    </location>
</feature>
<feature type="transmembrane region" description="Helical" evidence="8">
    <location>
        <begin position="610"/>
        <end position="631"/>
    </location>
</feature>
<feature type="transmembrane region" description="Helical" evidence="8">
    <location>
        <begin position="217"/>
        <end position="237"/>
    </location>
</feature>
<evidence type="ECO:0000256" key="3">
    <source>
        <dbReference type="ARBA" id="ARBA00022741"/>
    </source>
</evidence>
<evidence type="ECO:0000256" key="4">
    <source>
        <dbReference type="ARBA" id="ARBA00022840"/>
    </source>
</evidence>
<dbReference type="SFLD" id="SFLDF00027">
    <property type="entry name" value="p-type_atpase"/>
    <property type="match status" value="1"/>
</dbReference>
<comment type="subcellular location">
    <subcellularLocation>
        <location evidence="1">Membrane</location>
        <topology evidence="1">Multi-pass membrane protein</topology>
    </subcellularLocation>
</comment>
<dbReference type="PANTHER" id="PTHR42861">
    <property type="entry name" value="CALCIUM-TRANSPORTING ATPASE"/>
    <property type="match status" value="1"/>
</dbReference>
<dbReference type="InterPro" id="IPR006068">
    <property type="entry name" value="ATPase_P-typ_cation-transptr_C"/>
</dbReference>
<dbReference type="PROSITE" id="PS00154">
    <property type="entry name" value="ATPASE_E1_E2"/>
    <property type="match status" value="1"/>
</dbReference>
<keyword evidence="6 8" id="KW-1133">Transmembrane helix</keyword>
<dbReference type="InterPro" id="IPR001757">
    <property type="entry name" value="P_typ_ATPase"/>
</dbReference>
<dbReference type="InterPro" id="IPR004014">
    <property type="entry name" value="ATPase_P-typ_cation-transptr_N"/>
</dbReference>
<proteinExistence type="predicted"/>
<dbReference type="Gene3D" id="3.40.1110.10">
    <property type="entry name" value="Calcium-transporting ATPase, cytoplasmic domain N"/>
    <property type="match status" value="1"/>
</dbReference>
<dbReference type="InterPro" id="IPR023299">
    <property type="entry name" value="ATPase_P-typ_cyto_dom_N"/>
</dbReference>
<keyword evidence="5" id="KW-1278">Translocase</keyword>
<dbReference type="SUPFAM" id="SSF81665">
    <property type="entry name" value="Calcium ATPase, transmembrane domain M"/>
    <property type="match status" value="1"/>
</dbReference>
<keyword evidence="7 8" id="KW-0472">Membrane</keyword>
<evidence type="ECO:0000256" key="2">
    <source>
        <dbReference type="ARBA" id="ARBA00022692"/>
    </source>
</evidence>
<feature type="transmembrane region" description="Helical" evidence="8">
    <location>
        <begin position="683"/>
        <end position="703"/>
    </location>
</feature>
<dbReference type="GO" id="GO:0016020">
    <property type="term" value="C:membrane"/>
    <property type="evidence" value="ECO:0007669"/>
    <property type="project" value="UniProtKB-SubCell"/>
</dbReference>
<organism evidence="10 11">
    <name type="scientific">Candidatus Daviesbacteria bacterium RIFCSPHIGHO2_02_FULL_39_12</name>
    <dbReference type="NCBI Taxonomy" id="1797770"/>
    <lineage>
        <taxon>Bacteria</taxon>
        <taxon>Candidatus Daviesiibacteriota</taxon>
    </lineage>
</organism>
<dbReference type="GO" id="GO:0005524">
    <property type="term" value="F:ATP binding"/>
    <property type="evidence" value="ECO:0007669"/>
    <property type="project" value="UniProtKB-KW"/>
</dbReference>
<gene>
    <name evidence="10" type="ORF">A3C26_03660</name>
</gene>
<keyword evidence="4" id="KW-0067">ATP-binding</keyword>
<feature type="transmembrane region" description="Helical" evidence="8">
    <location>
        <begin position="715"/>
        <end position="732"/>
    </location>
</feature>
<dbReference type="SUPFAM" id="SSF81653">
    <property type="entry name" value="Calcium ATPase, transduction domain A"/>
    <property type="match status" value="1"/>
</dbReference>
<evidence type="ECO:0000256" key="5">
    <source>
        <dbReference type="ARBA" id="ARBA00022967"/>
    </source>
</evidence>
<dbReference type="Pfam" id="PF00689">
    <property type="entry name" value="Cation_ATPase_C"/>
    <property type="match status" value="1"/>
</dbReference>
<feature type="domain" description="Cation-transporting P-type ATPase N-terminal" evidence="9">
    <location>
        <begin position="1"/>
        <end position="58"/>
    </location>
</feature>
<evidence type="ECO:0000256" key="1">
    <source>
        <dbReference type="ARBA" id="ARBA00004141"/>
    </source>
</evidence>
<accession>A0A1F5JCM4</accession>
<evidence type="ECO:0000256" key="6">
    <source>
        <dbReference type="ARBA" id="ARBA00022989"/>
    </source>
</evidence>
<dbReference type="InterPro" id="IPR059000">
    <property type="entry name" value="ATPase_P-type_domA"/>
</dbReference>
<dbReference type="SFLD" id="SFLDS00003">
    <property type="entry name" value="Haloacid_Dehalogenase"/>
    <property type="match status" value="1"/>
</dbReference>
<dbReference type="InterPro" id="IPR018303">
    <property type="entry name" value="ATPase_P-typ_P_site"/>
</dbReference>
<dbReference type="PRINTS" id="PR00120">
    <property type="entry name" value="HATPASE"/>
</dbReference>
<feature type="transmembrane region" description="Helical" evidence="8">
    <location>
        <begin position="243"/>
        <end position="268"/>
    </location>
</feature>
<dbReference type="SFLD" id="SFLDG00002">
    <property type="entry name" value="C1.7:_P-type_atpase_like"/>
    <property type="match status" value="1"/>
</dbReference>
<evidence type="ECO:0000259" key="9">
    <source>
        <dbReference type="SMART" id="SM00831"/>
    </source>
</evidence>
<keyword evidence="2 8" id="KW-0812">Transmembrane</keyword>
<dbReference type="NCBIfam" id="TIGR01494">
    <property type="entry name" value="ATPase_P-type"/>
    <property type="match status" value="3"/>
</dbReference>
<dbReference type="SMART" id="SM00831">
    <property type="entry name" value="Cation_ATPase_N"/>
    <property type="match status" value="1"/>
</dbReference>
<reference evidence="10 11" key="1">
    <citation type="journal article" date="2016" name="Nat. Commun.">
        <title>Thousands of microbial genomes shed light on interconnected biogeochemical processes in an aquifer system.</title>
        <authorList>
            <person name="Anantharaman K."/>
            <person name="Brown C.T."/>
            <person name="Hug L.A."/>
            <person name="Sharon I."/>
            <person name="Castelle C.J."/>
            <person name="Probst A.J."/>
            <person name="Thomas B.C."/>
            <person name="Singh A."/>
            <person name="Wilkins M.J."/>
            <person name="Karaoz U."/>
            <person name="Brodie E.L."/>
            <person name="Williams K.H."/>
            <person name="Hubbard S.S."/>
            <person name="Banfield J.F."/>
        </authorList>
    </citation>
    <scope>NUCLEOTIDE SEQUENCE [LARGE SCALE GENOMIC DNA]</scope>
</reference>